<reference evidence="1 2" key="1">
    <citation type="submission" date="2015-12" db="EMBL/GenBank/DDBJ databases">
        <title>Draft genome sequence of Acidibacillus ferrooxidans ITV001, isolated from a chalcopyrite acid mine drainage site in Brazil.</title>
        <authorList>
            <person name="Dall'Agnol H."/>
            <person name="Nancucheo I."/>
            <person name="Johnson B."/>
            <person name="Oliveira R."/>
            <person name="Leite L."/>
            <person name="Pylro V."/>
            <person name="Nunes G.L."/>
            <person name="Tzotzos G."/>
            <person name="Fernandes G.R."/>
            <person name="Dutra J."/>
            <person name="Orellana S.C."/>
            <person name="Oliveira G."/>
        </authorList>
    </citation>
    <scope>NUCLEOTIDE SEQUENCE [LARGE SCALE GENOMIC DNA]</scope>
    <source>
        <strain evidence="2">ITV01</strain>
    </source>
</reference>
<protein>
    <submittedName>
        <fullName evidence="1">Uncharacterized protein</fullName>
    </submittedName>
</protein>
<sequence length="89" mass="10230">MTITPSLKLLLQNIDTACIAKNRLNPKSRTLSIRAVECAREHPKTPLVYYVYRNIIREFQDSIKSLSPQRKIFHPAAKKAEWPAFSHPA</sequence>
<dbReference type="EMBL" id="LPVJ01000018">
    <property type="protein sequence ID" value="KUO96435.1"/>
    <property type="molecule type" value="Genomic_DNA"/>
</dbReference>
<comment type="caution">
    <text evidence="1">The sequence shown here is derived from an EMBL/GenBank/DDBJ whole genome shotgun (WGS) entry which is preliminary data.</text>
</comment>
<accession>A0A101XRZ2</accession>
<name>A0A101XRZ2_9BACL</name>
<evidence type="ECO:0000313" key="1">
    <source>
        <dbReference type="EMBL" id="KUO96435.1"/>
    </source>
</evidence>
<organism evidence="1 2">
    <name type="scientific">Ferroacidibacillus organovorans</name>
    <dbReference type="NCBI Taxonomy" id="1765683"/>
    <lineage>
        <taxon>Bacteria</taxon>
        <taxon>Bacillati</taxon>
        <taxon>Bacillota</taxon>
        <taxon>Bacilli</taxon>
        <taxon>Bacillales</taxon>
        <taxon>Alicyclobacillaceae</taxon>
        <taxon>Ferroacidibacillus</taxon>
    </lineage>
</organism>
<dbReference type="AlphaFoldDB" id="A0A101XRZ2"/>
<proteinExistence type="predicted"/>
<keyword evidence="2" id="KW-1185">Reference proteome</keyword>
<gene>
    <name evidence="1" type="ORF">ATW55_00920</name>
</gene>
<dbReference type="Proteomes" id="UP000053557">
    <property type="component" value="Unassembled WGS sequence"/>
</dbReference>
<evidence type="ECO:0000313" key="2">
    <source>
        <dbReference type="Proteomes" id="UP000053557"/>
    </source>
</evidence>